<evidence type="ECO:0000313" key="1">
    <source>
        <dbReference type="EnsemblPlants" id="OGLUM02G05140.1"/>
    </source>
</evidence>
<organism evidence="1">
    <name type="scientific">Oryza glumipatula</name>
    <dbReference type="NCBI Taxonomy" id="40148"/>
    <lineage>
        <taxon>Eukaryota</taxon>
        <taxon>Viridiplantae</taxon>
        <taxon>Streptophyta</taxon>
        <taxon>Embryophyta</taxon>
        <taxon>Tracheophyta</taxon>
        <taxon>Spermatophyta</taxon>
        <taxon>Magnoliopsida</taxon>
        <taxon>Liliopsida</taxon>
        <taxon>Poales</taxon>
        <taxon>Poaceae</taxon>
        <taxon>BOP clade</taxon>
        <taxon>Oryzoideae</taxon>
        <taxon>Oryzeae</taxon>
        <taxon>Oryzinae</taxon>
        <taxon>Oryza</taxon>
    </lineage>
</organism>
<evidence type="ECO:0000313" key="2">
    <source>
        <dbReference type="Proteomes" id="UP000026961"/>
    </source>
</evidence>
<accession>A0A0D9YMV8</accession>
<name>A0A0D9YMV8_9ORYZ</name>
<keyword evidence="2" id="KW-1185">Reference proteome</keyword>
<sequence length="69" mass="7684">MEKWPLACTTSTDNIAAVGKGEGRRETKTVARGGDQSCCCLPIFTWSWKKAEDDTSIMFIGAKSFKYCR</sequence>
<dbReference type="Proteomes" id="UP000026961">
    <property type="component" value="Chromosome 2"/>
</dbReference>
<dbReference type="HOGENOM" id="CLU_2779952_0_0_1"/>
<reference evidence="1" key="1">
    <citation type="submission" date="2015-04" db="UniProtKB">
        <authorList>
            <consortium name="EnsemblPlants"/>
        </authorList>
    </citation>
    <scope>IDENTIFICATION</scope>
</reference>
<dbReference type="Gramene" id="OGLUM02G05140.1">
    <property type="protein sequence ID" value="OGLUM02G05140.1"/>
    <property type="gene ID" value="OGLUM02G05140"/>
</dbReference>
<proteinExistence type="predicted"/>
<protein>
    <submittedName>
        <fullName evidence="1">Uncharacterized protein</fullName>
    </submittedName>
</protein>
<dbReference type="AlphaFoldDB" id="A0A0D9YMV8"/>
<reference evidence="1" key="2">
    <citation type="submission" date="2018-05" db="EMBL/GenBank/DDBJ databases">
        <title>OgluRS3 (Oryza glumaepatula Reference Sequence Version 3).</title>
        <authorList>
            <person name="Zhang J."/>
            <person name="Kudrna D."/>
            <person name="Lee S."/>
            <person name="Talag J."/>
            <person name="Welchert J."/>
            <person name="Wing R.A."/>
        </authorList>
    </citation>
    <scope>NUCLEOTIDE SEQUENCE [LARGE SCALE GENOMIC DNA]</scope>
</reference>
<dbReference type="EnsemblPlants" id="OGLUM02G05140.1">
    <property type="protein sequence ID" value="OGLUM02G05140.1"/>
    <property type="gene ID" value="OGLUM02G05140"/>
</dbReference>